<dbReference type="PANTHER" id="PTHR30055:SF226">
    <property type="entry name" value="HTH-TYPE TRANSCRIPTIONAL REGULATOR PKSA"/>
    <property type="match status" value="1"/>
</dbReference>
<dbReference type="SUPFAM" id="SSF48498">
    <property type="entry name" value="Tetracyclin repressor-like, C-terminal domain"/>
    <property type="match status" value="1"/>
</dbReference>
<dbReference type="Pfam" id="PF00440">
    <property type="entry name" value="TetR_N"/>
    <property type="match status" value="1"/>
</dbReference>
<dbReference type="SUPFAM" id="SSF46689">
    <property type="entry name" value="Homeodomain-like"/>
    <property type="match status" value="1"/>
</dbReference>
<evidence type="ECO:0000313" key="3">
    <source>
        <dbReference type="EMBL" id="KUG29908.1"/>
    </source>
</evidence>
<dbReference type="InterPro" id="IPR009057">
    <property type="entry name" value="Homeodomain-like_sf"/>
</dbReference>
<feature type="domain" description="HTH tetR-type" evidence="2">
    <location>
        <begin position="8"/>
        <end position="68"/>
    </location>
</feature>
<dbReference type="PANTHER" id="PTHR30055">
    <property type="entry name" value="HTH-TYPE TRANSCRIPTIONAL REGULATOR RUTR"/>
    <property type="match status" value="1"/>
</dbReference>
<accession>A0A0W8G9T9</accession>
<dbReference type="EMBL" id="LNQE01000023">
    <property type="protein sequence ID" value="KUG29908.1"/>
    <property type="molecule type" value="Genomic_DNA"/>
</dbReference>
<comment type="caution">
    <text evidence="3">The sequence shown here is derived from an EMBL/GenBank/DDBJ whole genome shotgun (WGS) entry which is preliminary data.</text>
</comment>
<dbReference type="InterPro" id="IPR050109">
    <property type="entry name" value="HTH-type_TetR-like_transc_reg"/>
</dbReference>
<dbReference type="Gene3D" id="1.10.357.10">
    <property type="entry name" value="Tetracycline Repressor, domain 2"/>
    <property type="match status" value="1"/>
</dbReference>
<evidence type="ECO:0000259" key="2">
    <source>
        <dbReference type="PROSITE" id="PS50977"/>
    </source>
</evidence>
<dbReference type="GO" id="GO:0003700">
    <property type="term" value="F:DNA-binding transcription factor activity"/>
    <property type="evidence" value="ECO:0007669"/>
    <property type="project" value="TreeGrafter"/>
</dbReference>
<dbReference type="GO" id="GO:0000976">
    <property type="term" value="F:transcription cis-regulatory region binding"/>
    <property type="evidence" value="ECO:0007669"/>
    <property type="project" value="TreeGrafter"/>
</dbReference>
<gene>
    <name evidence="3" type="ORF">ASZ90_000189</name>
</gene>
<dbReference type="Pfam" id="PF09209">
    <property type="entry name" value="CecR_C"/>
    <property type="match status" value="1"/>
</dbReference>
<proteinExistence type="predicted"/>
<name>A0A0W8G9T9_9ZZZZ</name>
<dbReference type="InterPro" id="IPR036271">
    <property type="entry name" value="Tet_transcr_reg_TetR-rel_C_sf"/>
</dbReference>
<dbReference type="InterPro" id="IPR001647">
    <property type="entry name" value="HTH_TetR"/>
</dbReference>
<keyword evidence="1" id="KW-0238">DNA-binding</keyword>
<dbReference type="AlphaFoldDB" id="A0A0W8G9T9"/>
<sequence>MTDSGNGEDTRLRLLYAAGDIFSKKGYQAATIRDICRKAKANVAAVHYHFGSKERLYEAVLRHAHEDALNRFPIDMGVDGTSTPRERLSAYVRALLLRMLSKGENSWHGALMAREITEPTPMLGRFVDRSILPRVEKLREIVHDILGPGADPGLVGLCVQSIVGQCRNYAVARPILVRLFPDLTYDESGITRLAEHIVRFSMAGMAHYHDRQDGETVLDADQAMTSCPGNHLRQ</sequence>
<reference evidence="3" key="1">
    <citation type="journal article" date="2015" name="Proc. Natl. Acad. Sci. U.S.A.">
        <title>Networks of energetic and metabolic interactions define dynamics in microbial communities.</title>
        <authorList>
            <person name="Embree M."/>
            <person name="Liu J.K."/>
            <person name="Al-Bassam M.M."/>
            <person name="Zengler K."/>
        </authorList>
    </citation>
    <scope>NUCLEOTIDE SEQUENCE</scope>
</reference>
<dbReference type="InterPro" id="IPR015292">
    <property type="entry name" value="Tscrpt_reg_YbiH_C"/>
</dbReference>
<protein>
    <submittedName>
        <fullName evidence="3">Transcriptional regulator, tetr family</fullName>
    </submittedName>
</protein>
<dbReference type="InterPro" id="IPR023772">
    <property type="entry name" value="DNA-bd_HTH_TetR-type_CS"/>
</dbReference>
<dbReference type="PRINTS" id="PR00455">
    <property type="entry name" value="HTHTETR"/>
</dbReference>
<evidence type="ECO:0000256" key="1">
    <source>
        <dbReference type="ARBA" id="ARBA00023125"/>
    </source>
</evidence>
<dbReference type="Gene3D" id="1.10.10.60">
    <property type="entry name" value="Homeodomain-like"/>
    <property type="match status" value="1"/>
</dbReference>
<dbReference type="PROSITE" id="PS50977">
    <property type="entry name" value="HTH_TETR_2"/>
    <property type="match status" value="1"/>
</dbReference>
<organism evidence="3">
    <name type="scientific">hydrocarbon metagenome</name>
    <dbReference type="NCBI Taxonomy" id="938273"/>
    <lineage>
        <taxon>unclassified sequences</taxon>
        <taxon>metagenomes</taxon>
        <taxon>ecological metagenomes</taxon>
    </lineage>
</organism>
<dbReference type="PROSITE" id="PS01081">
    <property type="entry name" value="HTH_TETR_1"/>
    <property type="match status" value="1"/>
</dbReference>